<evidence type="ECO:0000259" key="6">
    <source>
        <dbReference type="Pfam" id="PF08323"/>
    </source>
</evidence>
<reference evidence="7 8" key="1">
    <citation type="submission" date="2016-10" db="EMBL/GenBank/DDBJ databases">
        <title>Pseudoalteromonas amylolytica sp. nov., isolated from the surface seawater.</title>
        <authorList>
            <person name="Wu Y.-H."/>
            <person name="Cheng H."/>
            <person name="Jin X.-B."/>
            <person name="Wang C.-S."/>
            <person name="Xu X.-W."/>
        </authorList>
    </citation>
    <scope>NUCLEOTIDE SEQUENCE [LARGE SCALE GENOMIC DNA]</scope>
    <source>
        <strain evidence="7 8">JCM 12483</strain>
    </source>
</reference>
<proteinExistence type="predicted"/>
<evidence type="ECO:0000256" key="4">
    <source>
        <dbReference type="ARBA" id="ARBA00022679"/>
    </source>
</evidence>
<dbReference type="Pfam" id="PF08323">
    <property type="entry name" value="Glyco_transf_5"/>
    <property type="match status" value="1"/>
</dbReference>
<name>A0A1S1MZI7_9GAMM</name>
<sequence length="511" mass="57356">MRVLMVAAENDRLPNCKVGGVADVIRDIPYALSNQGVEVNVVVPDYGQSQLNRTFVADIAVPFRQHLETATLWQVEQQNGVTQYVISHSLFSQHHGEIYCNDEGHRPFATDATKFAFFCAAVSEAIEHKMFAHLDVLHLHDWHAACVAVLQKFSPRFVYLKQLRTVYTVHNLALQGIRPFNHDESSLEAWFPTLSYDGQMLCDHQHPHCFNPMRSAIALADKVHVVSPTYSEEVLHTSEPDRGFFGGEGLEHDMQIAKRHGKLAGILNGCEYPTLSIEDISLSDYLVLVESELLKWMSKLAVVQSSHYIAHQRLRKWLTSSWQGPLITSVGRLTDQKALLLRQPFANALVLDELAKEAEKKGGRIIILGSGDKYLESLFTQAMARNDNLLYLSGYGQHIGDMLYHLGDLFLMPSSFEPCGISQMLAMRAGQPCLVHQVGGLADTVKDLENGFSFTGEDLSGQVSQLLEKFNFAISMYADDPKRYQQLASNAAAARYTWLQAANEYIDHLYQ</sequence>
<keyword evidence="4" id="KW-0808">Transferase</keyword>
<dbReference type="STRING" id="327939.BIW53_14835"/>
<dbReference type="GO" id="GO:0005978">
    <property type="term" value="P:glycogen biosynthetic process"/>
    <property type="evidence" value="ECO:0007669"/>
    <property type="project" value="TreeGrafter"/>
</dbReference>
<dbReference type="AlphaFoldDB" id="A0A1S1MZI7"/>
<dbReference type="EC" id="2.4.1.21" evidence="2"/>
<keyword evidence="3" id="KW-0328">Glycosyltransferase</keyword>
<gene>
    <name evidence="7" type="ORF">BIW53_14835</name>
</gene>
<dbReference type="Pfam" id="PF00534">
    <property type="entry name" value="Glycos_transf_1"/>
    <property type="match status" value="1"/>
</dbReference>
<organism evidence="7 8">
    <name type="scientific">Pseudoalteromonas byunsanensis</name>
    <dbReference type="NCBI Taxonomy" id="327939"/>
    <lineage>
        <taxon>Bacteria</taxon>
        <taxon>Pseudomonadati</taxon>
        <taxon>Pseudomonadota</taxon>
        <taxon>Gammaproteobacteria</taxon>
        <taxon>Alteromonadales</taxon>
        <taxon>Pseudoalteromonadaceae</taxon>
        <taxon>Pseudoalteromonas</taxon>
    </lineage>
</organism>
<keyword evidence="8" id="KW-1185">Reference proteome</keyword>
<accession>A0A1S1MZI7</accession>
<dbReference type="OrthoDB" id="9808590at2"/>
<comment type="caution">
    <text evidence="7">The sequence shown here is derived from an EMBL/GenBank/DDBJ whole genome shotgun (WGS) entry which is preliminary data.</text>
</comment>
<dbReference type="SUPFAM" id="SSF53756">
    <property type="entry name" value="UDP-Glycosyltransferase/glycogen phosphorylase"/>
    <property type="match status" value="1"/>
</dbReference>
<dbReference type="InterPro" id="IPR001296">
    <property type="entry name" value="Glyco_trans_1"/>
</dbReference>
<feature type="domain" description="Glycosyl transferase family 1" evidence="5">
    <location>
        <begin position="326"/>
        <end position="468"/>
    </location>
</feature>
<dbReference type="Gene3D" id="3.40.50.2000">
    <property type="entry name" value="Glycogen Phosphorylase B"/>
    <property type="match status" value="2"/>
</dbReference>
<dbReference type="PANTHER" id="PTHR45825">
    <property type="entry name" value="GRANULE-BOUND STARCH SYNTHASE 1, CHLOROPLASTIC/AMYLOPLASTIC"/>
    <property type="match status" value="1"/>
</dbReference>
<evidence type="ECO:0000256" key="2">
    <source>
        <dbReference type="ARBA" id="ARBA00012588"/>
    </source>
</evidence>
<feature type="domain" description="Starch synthase catalytic" evidence="6">
    <location>
        <begin position="2"/>
        <end position="255"/>
    </location>
</feature>
<dbReference type="PANTHER" id="PTHR45825:SF11">
    <property type="entry name" value="ALPHA AMYLASE DOMAIN-CONTAINING PROTEIN"/>
    <property type="match status" value="1"/>
</dbReference>
<protein>
    <recommendedName>
        <fullName evidence="2">starch synthase</fullName>
        <ecNumber evidence="2">2.4.1.21</ecNumber>
    </recommendedName>
</protein>
<dbReference type="EMBL" id="MNAN01000034">
    <property type="protein sequence ID" value="OHU94353.1"/>
    <property type="molecule type" value="Genomic_DNA"/>
</dbReference>
<evidence type="ECO:0000256" key="1">
    <source>
        <dbReference type="ARBA" id="ARBA00001478"/>
    </source>
</evidence>
<dbReference type="GO" id="GO:0009011">
    <property type="term" value="F:alpha-1,4-glucan glucosyltransferase (ADP-glucose donor) activity"/>
    <property type="evidence" value="ECO:0007669"/>
    <property type="project" value="UniProtKB-EC"/>
</dbReference>
<comment type="catalytic activity">
    <reaction evidence="1">
        <text>[(1-&gt;4)-alpha-D-glucosyl](n) + ADP-alpha-D-glucose = [(1-&gt;4)-alpha-D-glucosyl](n+1) + ADP + H(+)</text>
        <dbReference type="Rhea" id="RHEA:18189"/>
        <dbReference type="Rhea" id="RHEA-COMP:9584"/>
        <dbReference type="Rhea" id="RHEA-COMP:9587"/>
        <dbReference type="ChEBI" id="CHEBI:15378"/>
        <dbReference type="ChEBI" id="CHEBI:15444"/>
        <dbReference type="ChEBI" id="CHEBI:57498"/>
        <dbReference type="ChEBI" id="CHEBI:456216"/>
        <dbReference type="EC" id="2.4.1.21"/>
    </reaction>
</comment>
<dbReference type="Proteomes" id="UP000180253">
    <property type="component" value="Unassembled WGS sequence"/>
</dbReference>
<dbReference type="RefSeq" id="WP_070992790.1">
    <property type="nucleotide sequence ID" value="NZ_CBCSHD010000009.1"/>
</dbReference>
<dbReference type="InterPro" id="IPR013534">
    <property type="entry name" value="Starch_synth_cat_dom"/>
</dbReference>
<evidence type="ECO:0000256" key="3">
    <source>
        <dbReference type="ARBA" id="ARBA00022676"/>
    </source>
</evidence>
<dbReference type="GO" id="GO:0005829">
    <property type="term" value="C:cytosol"/>
    <property type="evidence" value="ECO:0007669"/>
    <property type="project" value="TreeGrafter"/>
</dbReference>
<evidence type="ECO:0000259" key="5">
    <source>
        <dbReference type="Pfam" id="PF00534"/>
    </source>
</evidence>
<evidence type="ECO:0000313" key="8">
    <source>
        <dbReference type="Proteomes" id="UP000180253"/>
    </source>
</evidence>
<evidence type="ECO:0000313" key="7">
    <source>
        <dbReference type="EMBL" id="OHU94353.1"/>
    </source>
</evidence>